<dbReference type="GO" id="GO:0004888">
    <property type="term" value="F:transmembrane signaling receptor activity"/>
    <property type="evidence" value="ECO:0007669"/>
    <property type="project" value="InterPro"/>
</dbReference>
<feature type="transmembrane region" description="Helical" evidence="5">
    <location>
        <begin position="386"/>
        <end position="407"/>
    </location>
</feature>
<proteinExistence type="inferred from homology"/>
<evidence type="ECO:0000256" key="4">
    <source>
        <dbReference type="ARBA" id="ARBA00023136"/>
    </source>
</evidence>
<sequence>MMHIRMEDVLTLHSDIFKHYRRSFRPVEHGRWKTEVYFEYILQNINNMNELDESLTTTGNLKIKWKDTRLTWNTTKYSGQKLTYRSQQDVWKPDLVLSNGNSKIHELGNRFYFVVIHHTGDINWEPYEVLTTVCNMDMTYFPYDKQICYINFRIWSFSHTDVSIAAASHLKLTTTGNGIWAVEDTSSEVVLEDSHHTAKFKVVLRRKPQFFIFNVVLPIAILGLVSTVVFLIPVDSGEKTGFSMTVFLSFAVFISIVSAELPKNSDNYSLLSIYVVAEVLFSVFLLVISSIQLRLYHRKSTYIGPYWRKIIACSGKDVSGKCRMKETSRNDPYLRENDLQTAGSKETGNNNLPEDCSVMNGIRRGSTAKKTLDDCTWLDVSNALDVLFLAFFTIINIILTGTVFLIIGAN</sequence>
<keyword evidence="9" id="KW-1185">Reference proteome</keyword>
<evidence type="ECO:0000313" key="9">
    <source>
        <dbReference type="Proteomes" id="UP001186944"/>
    </source>
</evidence>
<dbReference type="SUPFAM" id="SSF90112">
    <property type="entry name" value="Neurotransmitter-gated ion-channel transmembrane pore"/>
    <property type="match status" value="1"/>
</dbReference>
<dbReference type="PANTHER" id="PTHR18945">
    <property type="entry name" value="NEUROTRANSMITTER GATED ION CHANNEL"/>
    <property type="match status" value="1"/>
</dbReference>
<keyword evidence="5" id="KW-0407">Ion channel</keyword>
<reference evidence="8" key="1">
    <citation type="submission" date="2019-08" db="EMBL/GenBank/DDBJ databases">
        <title>The improved chromosome-level genome for the pearl oyster Pinctada fucata martensii using PacBio sequencing and Hi-C.</title>
        <authorList>
            <person name="Zheng Z."/>
        </authorList>
    </citation>
    <scope>NUCLEOTIDE SEQUENCE</scope>
    <source>
        <strain evidence="8">ZZ-2019</strain>
        <tissue evidence="8">Adductor muscle</tissue>
    </source>
</reference>
<dbReference type="InterPro" id="IPR036734">
    <property type="entry name" value="Neur_chan_lig-bd_sf"/>
</dbReference>
<dbReference type="Gene3D" id="2.70.170.10">
    <property type="entry name" value="Neurotransmitter-gated ion-channel ligand-binding domain"/>
    <property type="match status" value="1"/>
</dbReference>
<comment type="caution">
    <text evidence="8">The sequence shown here is derived from an EMBL/GenBank/DDBJ whole genome shotgun (WGS) entry which is preliminary data.</text>
</comment>
<evidence type="ECO:0000313" key="8">
    <source>
        <dbReference type="EMBL" id="KAK3106248.1"/>
    </source>
</evidence>
<protein>
    <submittedName>
        <fullName evidence="8">Uncharacterized protein</fullName>
    </submittedName>
</protein>
<feature type="transmembrane region" description="Helical" evidence="5">
    <location>
        <begin position="240"/>
        <end position="259"/>
    </location>
</feature>
<evidence type="ECO:0000256" key="3">
    <source>
        <dbReference type="ARBA" id="ARBA00022989"/>
    </source>
</evidence>
<dbReference type="Pfam" id="PF02932">
    <property type="entry name" value="Neur_chan_memb"/>
    <property type="match status" value="1"/>
</dbReference>
<evidence type="ECO:0000259" key="7">
    <source>
        <dbReference type="Pfam" id="PF02932"/>
    </source>
</evidence>
<dbReference type="InterPro" id="IPR036719">
    <property type="entry name" value="Neuro-gated_channel_TM_sf"/>
</dbReference>
<keyword evidence="5" id="KW-0813">Transport</keyword>
<dbReference type="InterPro" id="IPR038050">
    <property type="entry name" value="Neuro_actylchol_rec"/>
</dbReference>
<dbReference type="SUPFAM" id="SSF63712">
    <property type="entry name" value="Nicotinic receptor ligand binding domain-like"/>
    <property type="match status" value="1"/>
</dbReference>
<dbReference type="InterPro" id="IPR018000">
    <property type="entry name" value="Neurotransmitter_ion_chnl_CS"/>
</dbReference>
<dbReference type="Proteomes" id="UP001186944">
    <property type="component" value="Unassembled WGS sequence"/>
</dbReference>
<dbReference type="PRINTS" id="PR00252">
    <property type="entry name" value="NRIONCHANNEL"/>
</dbReference>
<dbReference type="EMBL" id="VSWD01000003">
    <property type="protein sequence ID" value="KAK3106248.1"/>
    <property type="molecule type" value="Genomic_DNA"/>
</dbReference>
<dbReference type="GO" id="GO:0005230">
    <property type="term" value="F:extracellular ligand-gated monoatomic ion channel activity"/>
    <property type="evidence" value="ECO:0007669"/>
    <property type="project" value="InterPro"/>
</dbReference>
<evidence type="ECO:0000256" key="5">
    <source>
        <dbReference type="RuleBase" id="RU000687"/>
    </source>
</evidence>
<dbReference type="InterPro" id="IPR006202">
    <property type="entry name" value="Neur_chan_lig-bd"/>
</dbReference>
<gene>
    <name evidence="8" type="ORF">FSP39_015984</name>
</gene>
<evidence type="ECO:0000256" key="1">
    <source>
        <dbReference type="ARBA" id="ARBA00004141"/>
    </source>
</evidence>
<name>A0AA88YRJ9_PINIB</name>
<keyword evidence="2 5" id="KW-0812">Transmembrane</keyword>
<dbReference type="Gene3D" id="1.20.58.390">
    <property type="entry name" value="Neurotransmitter-gated ion-channel transmembrane domain"/>
    <property type="match status" value="1"/>
</dbReference>
<organism evidence="8 9">
    <name type="scientific">Pinctada imbricata</name>
    <name type="common">Atlantic pearl-oyster</name>
    <name type="synonym">Pinctada martensii</name>
    <dbReference type="NCBI Taxonomy" id="66713"/>
    <lineage>
        <taxon>Eukaryota</taxon>
        <taxon>Metazoa</taxon>
        <taxon>Spiralia</taxon>
        <taxon>Lophotrochozoa</taxon>
        <taxon>Mollusca</taxon>
        <taxon>Bivalvia</taxon>
        <taxon>Autobranchia</taxon>
        <taxon>Pteriomorphia</taxon>
        <taxon>Pterioida</taxon>
        <taxon>Pterioidea</taxon>
        <taxon>Pteriidae</taxon>
        <taxon>Pinctada</taxon>
    </lineage>
</organism>
<comment type="subcellular location">
    <subcellularLocation>
        <location evidence="1">Membrane</location>
        <topology evidence="1">Multi-pass membrane protein</topology>
    </subcellularLocation>
</comment>
<dbReference type="GO" id="GO:0016020">
    <property type="term" value="C:membrane"/>
    <property type="evidence" value="ECO:0007669"/>
    <property type="project" value="UniProtKB-SubCell"/>
</dbReference>
<keyword evidence="3 5" id="KW-1133">Transmembrane helix</keyword>
<feature type="domain" description="Neurotransmitter-gated ion-channel ligand-binding" evidence="6">
    <location>
        <begin position="12"/>
        <end position="208"/>
    </location>
</feature>
<evidence type="ECO:0000256" key="2">
    <source>
        <dbReference type="ARBA" id="ARBA00022692"/>
    </source>
</evidence>
<dbReference type="CDD" id="cd19051">
    <property type="entry name" value="LGIC_TM_cation"/>
    <property type="match status" value="1"/>
</dbReference>
<feature type="transmembrane region" description="Helical" evidence="5">
    <location>
        <begin position="210"/>
        <end position="234"/>
    </location>
</feature>
<feature type="transmembrane region" description="Helical" evidence="5">
    <location>
        <begin position="271"/>
        <end position="291"/>
    </location>
</feature>
<keyword evidence="4 5" id="KW-0472">Membrane</keyword>
<keyword evidence="5" id="KW-0406">Ion transport</keyword>
<dbReference type="FunFam" id="2.70.170.10:FF:000028">
    <property type="entry name" value="AcetylCholine Receptor"/>
    <property type="match status" value="1"/>
</dbReference>
<evidence type="ECO:0000259" key="6">
    <source>
        <dbReference type="Pfam" id="PF02931"/>
    </source>
</evidence>
<dbReference type="InterPro" id="IPR006201">
    <property type="entry name" value="Neur_channel"/>
</dbReference>
<dbReference type="AlphaFoldDB" id="A0AA88YRJ9"/>
<feature type="domain" description="Neurotransmitter-gated ion-channel transmembrane" evidence="7">
    <location>
        <begin position="217"/>
        <end position="301"/>
    </location>
</feature>
<accession>A0AA88YRJ9</accession>
<dbReference type="CDD" id="cd18989">
    <property type="entry name" value="LGIC_ECD_cation"/>
    <property type="match status" value="1"/>
</dbReference>
<dbReference type="Pfam" id="PF02931">
    <property type="entry name" value="Neur_chan_LBD"/>
    <property type="match status" value="1"/>
</dbReference>
<comment type="similarity">
    <text evidence="5">Belongs to the ligand-gated ion channel (TC 1.A.9) family.</text>
</comment>
<dbReference type="InterPro" id="IPR006029">
    <property type="entry name" value="Neurotrans-gated_channel_TM"/>
</dbReference>
<dbReference type="PROSITE" id="PS00236">
    <property type="entry name" value="NEUROTR_ION_CHANNEL"/>
    <property type="match status" value="1"/>
</dbReference>